<dbReference type="PROSITE" id="PS50089">
    <property type="entry name" value="ZF_RING_2"/>
    <property type="match status" value="1"/>
</dbReference>
<dbReference type="AlphaFoldDB" id="A0A8C5MZX1"/>
<dbReference type="InterPro" id="IPR039847">
    <property type="entry name" value="Ubox5"/>
</dbReference>
<dbReference type="Gene3D" id="3.30.40.10">
    <property type="entry name" value="Zinc/RING finger domain, C3HC4 (zinc finger)"/>
    <property type="match status" value="2"/>
</dbReference>
<dbReference type="GO" id="GO:0000209">
    <property type="term" value="P:protein polyubiquitination"/>
    <property type="evidence" value="ECO:0007669"/>
    <property type="project" value="TreeGrafter"/>
</dbReference>
<dbReference type="Proteomes" id="UP000694569">
    <property type="component" value="Unplaced"/>
</dbReference>
<evidence type="ECO:0000259" key="6">
    <source>
        <dbReference type="PROSITE" id="PS50089"/>
    </source>
</evidence>
<dbReference type="GO" id="GO:0031625">
    <property type="term" value="F:ubiquitin protein ligase binding"/>
    <property type="evidence" value="ECO:0007669"/>
    <property type="project" value="TreeGrafter"/>
</dbReference>
<dbReference type="InterPro" id="IPR003613">
    <property type="entry name" value="Ubox_domain"/>
</dbReference>
<keyword evidence="2 4" id="KW-0863">Zinc-finger</keyword>
<evidence type="ECO:0000256" key="5">
    <source>
        <dbReference type="SAM" id="MobiDB-lite"/>
    </source>
</evidence>
<sequence>MVINVCLPQFKPRIVCSKISADGYEVDNLVSEDLAKRNRGFRCEYFIKPPVHVVVSFPFNVDVCRINIDTTSGGHQHSSGMDIYTSPSTNKLPWGSQDINQPPADDQHLNRGDFVLVGKVLLKNQSKVTFNNRGFKPRRPFHQTDYVMSYHGSSCQDLWNRGPHSLGNVAHLKICITHVVGGALCALKRVEVWGQPSKVCSKEVVESVYQVACLSLPHGFGQNPSPTESNHMSCNSSENAMHGLSDLSHVLHNVPEDFLDQITLEIMTFPMLLPSGKVIDQNTLDKCNQSEASWGRMPSDPFTGVPFSHQSQPVYHPTLKGRIDHFLLQHSVPGSKILGRKQAWAVVAPSSLAVSSMKRKVESMDESDSSEDHVQTYFSAVSGLNPSVSDFNTKKMKTDNECHSSQMDCSSSVPDALSHEQQLAQSLDLALSATLGSMPSYTAKFTKEQQEGMPGESTASMPWNTGSTSDQNRGGLVQGCSSCLRTFSVYCETEPIYQLSCGHLMCRPCLSEKQKSHSIVCANCNQTVATRDVLRVHL</sequence>
<feature type="compositionally biased region" description="Polar residues" evidence="5">
    <location>
        <begin position="457"/>
        <end position="472"/>
    </location>
</feature>
<dbReference type="InterPro" id="IPR013083">
    <property type="entry name" value="Znf_RING/FYVE/PHD"/>
</dbReference>
<protein>
    <submittedName>
        <fullName evidence="8">U-box domain containing 5</fullName>
    </submittedName>
</protein>
<evidence type="ECO:0000256" key="4">
    <source>
        <dbReference type="PROSITE-ProRule" id="PRU00175"/>
    </source>
</evidence>
<dbReference type="InterPro" id="IPR001841">
    <property type="entry name" value="Znf_RING"/>
</dbReference>
<dbReference type="OrthoDB" id="20295at2759"/>
<gene>
    <name evidence="8" type="primary">UBOX5</name>
</gene>
<dbReference type="GO" id="GO:0034450">
    <property type="term" value="F:ubiquitin-ubiquitin ligase activity"/>
    <property type="evidence" value="ECO:0007669"/>
    <property type="project" value="TreeGrafter"/>
</dbReference>
<dbReference type="InterPro" id="IPR017907">
    <property type="entry name" value="Znf_RING_CS"/>
</dbReference>
<keyword evidence="1" id="KW-0479">Metal-binding</keyword>
<accession>A0A8C5MZX1</accession>
<keyword evidence="9" id="KW-1185">Reference proteome</keyword>
<evidence type="ECO:0000313" key="9">
    <source>
        <dbReference type="Proteomes" id="UP000694569"/>
    </source>
</evidence>
<proteinExistence type="predicted"/>
<evidence type="ECO:0000256" key="2">
    <source>
        <dbReference type="ARBA" id="ARBA00022771"/>
    </source>
</evidence>
<feature type="domain" description="U-box" evidence="7">
    <location>
        <begin position="253"/>
        <end position="333"/>
    </location>
</feature>
<evidence type="ECO:0000259" key="7">
    <source>
        <dbReference type="PROSITE" id="PS51698"/>
    </source>
</evidence>
<dbReference type="PANTHER" id="PTHR13492">
    <property type="entry name" value="RING FINGER PROTEIN 37"/>
    <property type="match status" value="1"/>
</dbReference>
<keyword evidence="3" id="KW-0862">Zinc</keyword>
<feature type="region of interest" description="Disordered" evidence="5">
    <location>
        <begin position="447"/>
        <end position="472"/>
    </location>
</feature>
<dbReference type="FunFam" id="3.30.40.10:FF:000163">
    <property type="entry name" value="Putative ring finger protein 37"/>
    <property type="match status" value="1"/>
</dbReference>
<dbReference type="CDD" id="cd16537">
    <property type="entry name" value="RING-HC_RNF37"/>
    <property type="match status" value="1"/>
</dbReference>
<feature type="domain" description="RING-type" evidence="6">
    <location>
        <begin position="480"/>
        <end position="525"/>
    </location>
</feature>
<evidence type="ECO:0000313" key="8">
    <source>
        <dbReference type="Ensembl" id="ENSLLEP00000022175.1"/>
    </source>
</evidence>
<dbReference type="PROSITE" id="PS51698">
    <property type="entry name" value="U_BOX"/>
    <property type="match status" value="1"/>
</dbReference>
<dbReference type="GO" id="GO:0005634">
    <property type="term" value="C:nucleus"/>
    <property type="evidence" value="ECO:0007669"/>
    <property type="project" value="TreeGrafter"/>
</dbReference>
<organism evidence="8 9">
    <name type="scientific">Leptobrachium leishanense</name>
    <name type="common">Leishan spiny toad</name>
    <dbReference type="NCBI Taxonomy" id="445787"/>
    <lineage>
        <taxon>Eukaryota</taxon>
        <taxon>Metazoa</taxon>
        <taxon>Chordata</taxon>
        <taxon>Craniata</taxon>
        <taxon>Vertebrata</taxon>
        <taxon>Euteleostomi</taxon>
        <taxon>Amphibia</taxon>
        <taxon>Batrachia</taxon>
        <taxon>Anura</taxon>
        <taxon>Pelobatoidea</taxon>
        <taxon>Megophryidae</taxon>
        <taxon>Leptobrachium</taxon>
    </lineage>
</organism>
<name>A0A8C5MZX1_9ANUR</name>
<dbReference type="PROSITE" id="PS00518">
    <property type="entry name" value="ZF_RING_1"/>
    <property type="match status" value="1"/>
</dbReference>
<dbReference type="SMART" id="SM00504">
    <property type="entry name" value="Ubox"/>
    <property type="match status" value="1"/>
</dbReference>
<dbReference type="GO" id="GO:0008270">
    <property type="term" value="F:zinc ion binding"/>
    <property type="evidence" value="ECO:0007669"/>
    <property type="project" value="UniProtKB-KW"/>
</dbReference>
<reference evidence="8" key="2">
    <citation type="submission" date="2025-09" db="UniProtKB">
        <authorList>
            <consortium name="Ensembl"/>
        </authorList>
    </citation>
    <scope>IDENTIFICATION</scope>
</reference>
<dbReference type="InterPro" id="IPR045696">
    <property type="entry name" value="Ubox5_N"/>
</dbReference>
<evidence type="ECO:0000256" key="3">
    <source>
        <dbReference type="ARBA" id="ARBA00022833"/>
    </source>
</evidence>
<dbReference type="PANTHER" id="PTHR13492:SF2">
    <property type="entry name" value="RING FINGER PROTEIN 37"/>
    <property type="match status" value="1"/>
</dbReference>
<dbReference type="Pfam" id="PF19318">
    <property type="entry name" value="DUF5918"/>
    <property type="match status" value="1"/>
</dbReference>
<evidence type="ECO:0000256" key="1">
    <source>
        <dbReference type="ARBA" id="ARBA00022723"/>
    </source>
</evidence>
<dbReference type="InterPro" id="IPR039925">
    <property type="entry name" value="RNF37_RING-Ubox"/>
</dbReference>
<dbReference type="SUPFAM" id="SSF57850">
    <property type="entry name" value="RING/U-box"/>
    <property type="match status" value="2"/>
</dbReference>
<reference evidence="8" key="1">
    <citation type="submission" date="2025-08" db="UniProtKB">
        <authorList>
            <consortium name="Ensembl"/>
        </authorList>
    </citation>
    <scope>IDENTIFICATION</scope>
</reference>
<dbReference type="Ensembl" id="ENSLLET00000023032.1">
    <property type="protein sequence ID" value="ENSLLEP00000022175.1"/>
    <property type="gene ID" value="ENSLLEG00000014078.1"/>
</dbReference>
<dbReference type="Pfam" id="PF04564">
    <property type="entry name" value="U-box"/>
    <property type="match status" value="1"/>
</dbReference>
<dbReference type="GeneTree" id="ENSGT00510000049555"/>
<dbReference type="CDD" id="cd16660">
    <property type="entry name" value="RING-Ubox_RNF37"/>
    <property type="match status" value="1"/>
</dbReference>